<feature type="transmembrane region" description="Helical" evidence="5">
    <location>
        <begin position="6"/>
        <end position="26"/>
    </location>
</feature>
<evidence type="ECO:0000256" key="1">
    <source>
        <dbReference type="ARBA" id="ARBA00004141"/>
    </source>
</evidence>
<dbReference type="NCBIfam" id="NF005624">
    <property type="entry name" value="PRK07375.2-3"/>
    <property type="match status" value="1"/>
</dbReference>
<gene>
    <name evidence="6" type="ORF">A6E15_05460</name>
</gene>
<dbReference type="InterPro" id="IPR050601">
    <property type="entry name" value="CPA3_antiporter_subunitC"/>
</dbReference>
<dbReference type="RefSeq" id="WP_076144533.1">
    <property type="nucleotide sequence ID" value="NZ_LWLN01000001.1"/>
</dbReference>
<keyword evidence="2 5" id="KW-0812">Transmembrane</keyword>
<evidence type="ECO:0000256" key="5">
    <source>
        <dbReference type="SAM" id="Phobius"/>
    </source>
</evidence>
<comment type="caution">
    <text evidence="6">The sequence shown here is derived from an EMBL/GenBank/DDBJ whole genome shotgun (WGS) entry which is preliminary data.</text>
</comment>
<sequence length="125" mass="13551">MIELLTTHYIYVLTFALLGLGIYMVIASENLVKKLIGVNLFQTAIFLFFVAMAYIDVDGASAPIVPHEGTPGEVMVASPLPQVIVLTAIVVGIALTAVGLALIIRIYAEYGTLREDTLREVRADE</sequence>
<dbReference type="AlphaFoldDB" id="A0A1S8AU94"/>
<dbReference type="PANTHER" id="PTHR34583:SF3">
    <property type="entry name" value="MULTISUBUNIT SODIUM_HYDROGEN ANTIPORTER, MNHC SUBUNIT"/>
    <property type="match status" value="1"/>
</dbReference>
<dbReference type="NCBIfam" id="NF005621">
    <property type="entry name" value="PRK07375.1-6"/>
    <property type="match status" value="1"/>
</dbReference>
<proteinExistence type="predicted"/>
<dbReference type="EMBL" id="LWLN01000001">
    <property type="protein sequence ID" value="OLZ40468.1"/>
    <property type="molecule type" value="Genomic_DNA"/>
</dbReference>
<dbReference type="GO" id="GO:0016020">
    <property type="term" value="C:membrane"/>
    <property type="evidence" value="ECO:0007669"/>
    <property type="project" value="UniProtKB-SubCell"/>
</dbReference>
<accession>A0A1S8AU94</accession>
<protein>
    <submittedName>
        <fullName evidence="6">Cation:proton antiporter</fullName>
    </submittedName>
</protein>
<organism evidence="6 7">
    <name type="scientific">Natrinema saccharevitans</name>
    <dbReference type="NCBI Taxonomy" id="301967"/>
    <lineage>
        <taxon>Archaea</taxon>
        <taxon>Methanobacteriati</taxon>
        <taxon>Methanobacteriota</taxon>
        <taxon>Stenosarchaea group</taxon>
        <taxon>Halobacteria</taxon>
        <taxon>Halobacteriales</taxon>
        <taxon>Natrialbaceae</taxon>
        <taxon>Natrinema</taxon>
    </lineage>
</organism>
<evidence type="ECO:0000256" key="3">
    <source>
        <dbReference type="ARBA" id="ARBA00022989"/>
    </source>
</evidence>
<dbReference type="Proteomes" id="UP000189370">
    <property type="component" value="Unassembled WGS sequence"/>
</dbReference>
<name>A0A1S8AU94_9EURY</name>
<dbReference type="Pfam" id="PF00420">
    <property type="entry name" value="Oxidored_q2"/>
    <property type="match status" value="1"/>
</dbReference>
<feature type="transmembrane region" description="Helical" evidence="5">
    <location>
        <begin position="38"/>
        <end position="55"/>
    </location>
</feature>
<evidence type="ECO:0000256" key="4">
    <source>
        <dbReference type="ARBA" id="ARBA00023136"/>
    </source>
</evidence>
<evidence type="ECO:0000313" key="7">
    <source>
        <dbReference type="Proteomes" id="UP000189370"/>
    </source>
</evidence>
<dbReference type="STRING" id="301967.A6E15_05460"/>
<dbReference type="InterPro" id="IPR039428">
    <property type="entry name" value="NUOK/Mnh_C1-like"/>
</dbReference>
<evidence type="ECO:0000313" key="6">
    <source>
        <dbReference type="EMBL" id="OLZ40468.1"/>
    </source>
</evidence>
<keyword evidence="4 5" id="KW-0472">Membrane</keyword>
<keyword evidence="7" id="KW-1185">Reference proteome</keyword>
<reference evidence="7" key="1">
    <citation type="submission" date="2016-04" db="EMBL/GenBank/DDBJ databases">
        <authorList>
            <person name="Chen S.-C."/>
            <person name="Lai M.-C."/>
        </authorList>
    </citation>
    <scope>NUCLEOTIDE SEQUENCE [LARGE SCALE GENOMIC DNA]</scope>
    <source>
        <strain evidence="7">AB14</strain>
    </source>
</reference>
<dbReference type="OrthoDB" id="18006at2157"/>
<dbReference type="PANTHER" id="PTHR34583">
    <property type="entry name" value="ANTIPORTER SUBUNIT MNHC2-RELATED"/>
    <property type="match status" value="1"/>
</dbReference>
<comment type="subcellular location">
    <subcellularLocation>
        <location evidence="1">Membrane</location>
        <topology evidence="1">Multi-pass membrane protein</topology>
    </subcellularLocation>
</comment>
<keyword evidence="3 5" id="KW-1133">Transmembrane helix</keyword>
<feature type="transmembrane region" description="Helical" evidence="5">
    <location>
        <begin position="83"/>
        <end position="104"/>
    </location>
</feature>
<evidence type="ECO:0000256" key="2">
    <source>
        <dbReference type="ARBA" id="ARBA00022692"/>
    </source>
</evidence>
<dbReference type="Gene3D" id="1.10.287.3510">
    <property type="match status" value="1"/>
</dbReference>